<dbReference type="PROSITE" id="PS50174">
    <property type="entry name" value="G_PATCH"/>
    <property type="match status" value="1"/>
</dbReference>
<evidence type="ECO:0000259" key="1">
    <source>
        <dbReference type="PROSITE" id="PS50174"/>
    </source>
</evidence>
<dbReference type="Pfam" id="PF01585">
    <property type="entry name" value="G-patch"/>
    <property type="match status" value="1"/>
</dbReference>
<feature type="domain" description="G-patch" evidence="1">
    <location>
        <begin position="120"/>
        <end position="168"/>
    </location>
</feature>
<dbReference type="GO" id="GO:0003676">
    <property type="term" value="F:nucleic acid binding"/>
    <property type="evidence" value="ECO:0007669"/>
    <property type="project" value="InterPro"/>
</dbReference>
<organism evidence="2 3">
    <name type="scientific">Rhizodiscina lignyota</name>
    <dbReference type="NCBI Taxonomy" id="1504668"/>
    <lineage>
        <taxon>Eukaryota</taxon>
        <taxon>Fungi</taxon>
        <taxon>Dikarya</taxon>
        <taxon>Ascomycota</taxon>
        <taxon>Pezizomycotina</taxon>
        <taxon>Dothideomycetes</taxon>
        <taxon>Pleosporomycetidae</taxon>
        <taxon>Aulographales</taxon>
        <taxon>Rhizodiscinaceae</taxon>
        <taxon>Rhizodiscina</taxon>
    </lineage>
</organism>
<feature type="non-terminal residue" evidence="2">
    <location>
        <position position="1"/>
    </location>
</feature>
<evidence type="ECO:0000313" key="3">
    <source>
        <dbReference type="Proteomes" id="UP000799772"/>
    </source>
</evidence>
<accession>A0A9P4M514</accession>
<dbReference type="Proteomes" id="UP000799772">
    <property type="component" value="Unassembled WGS sequence"/>
</dbReference>
<gene>
    <name evidence="2" type="ORF">NA57DRAFT_15165</name>
</gene>
<dbReference type="InterPro" id="IPR039146">
    <property type="entry name" value="GPANK1"/>
</dbReference>
<feature type="non-terminal residue" evidence="2">
    <location>
        <position position="215"/>
    </location>
</feature>
<reference evidence="2" key="1">
    <citation type="journal article" date="2020" name="Stud. Mycol.">
        <title>101 Dothideomycetes genomes: a test case for predicting lifestyles and emergence of pathogens.</title>
        <authorList>
            <person name="Haridas S."/>
            <person name="Albert R."/>
            <person name="Binder M."/>
            <person name="Bloem J."/>
            <person name="Labutti K."/>
            <person name="Salamov A."/>
            <person name="Andreopoulos B."/>
            <person name="Baker S."/>
            <person name="Barry K."/>
            <person name="Bills G."/>
            <person name="Bluhm B."/>
            <person name="Cannon C."/>
            <person name="Castanera R."/>
            <person name="Culley D."/>
            <person name="Daum C."/>
            <person name="Ezra D."/>
            <person name="Gonzalez J."/>
            <person name="Henrissat B."/>
            <person name="Kuo A."/>
            <person name="Liang C."/>
            <person name="Lipzen A."/>
            <person name="Lutzoni F."/>
            <person name="Magnuson J."/>
            <person name="Mondo S."/>
            <person name="Nolan M."/>
            <person name="Ohm R."/>
            <person name="Pangilinan J."/>
            <person name="Park H.-J."/>
            <person name="Ramirez L."/>
            <person name="Alfaro M."/>
            <person name="Sun H."/>
            <person name="Tritt A."/>
            <person name="Yoshinaga Y."/>
            <person name="Zwiers L.-H."/>
            <person name="Turgeon B."/>
            <person name="Goodwin S."/>
            <person name="Spatafora J."/>
            <person name="Crous P."/>
            <person name="Grigoriev I."/>
        </authorList>
    </citation>
    <scope>NUCLEOTIDE SEQUENCE</scope>
    <source>
        <strain evidence="2">CBS 133067</strain>
    </source>
</reference>
<keyword evidence="3" id="KW-1185">Reference proteome</keyword>
<proteinExistence type="predicted"/>
<dbReference type="PANTHER" id="PTHR20923">
    <property type="entry name" value="BAT4 PROTEIN-RELATED"/>
    <property type="match status" value="1"/>
</dbReference>
<protein>
    <recommendedName>
        <fullName evidence="1">G-patch domain-containing protein</fullName>
    </recommendedName>
</protein>
<dbReference type="PANTHER" id="PTHR20923:SF1">
    <property type="entry name" value="G PATCH DOMAIN AND ANKYRIN REPEAT-CONTAINING PROTEIN 1"/>
    <property type="match status" value="1"/>
</dbReference>
<dbReference type="EMBL" id="ML978133">
    <property type="protein sequence ID" value="KAF2094842.1"/>
    <property type="molecule type" value="Genomic_DNA"/>
</dbReference>
<dbReference type="InterPro" id="IPR000467">
    <property type="entry name" value="G_patch_dom"/>
</dbReference>
<dbReference type="AlphaFoldDB" id="A0A9P4M514"/>
<evidence type="ECO:0000313" key="2">
    <source>
        <dbReference type="EMBL" id="KAF2094842.1"/>
    </source>
</evidence>
<comment type="caution">
    <text evidence="2">The sequence shown here is derived from an EMBL/GenBank/DDBJ whole genome shotgun (WGS) entry which is preliminary data.</text>
</comment>
<dbReference type="SMART" id="SM00443">
    <property type="entry name" value="G_patch"/>
    <property type="match status" value="1"/>
</dbReference>
<dbReference type="OrthoDB" id="20282at2759"/>
<sequence>SDDEFYTIPIKDQRVFGAGIKRKRVPFVAASSPATSATATPPTSARSIAERYLSIVGVGPEAERSVSAPPTVGPVEEAELAKCDICNRPIDDDSTAVPHEASLAHQVCLEHSHGPSHIDRQRKGLSYLQAYGWNPDSRQGLGASGEGRLYPVKPKEKRDTVGLGVDIKALKAGKVAQKVERLNAKEVRQREANDKKRKDRIQKMFTANDDVERYL</sequence>
<name>A0A9P4M514_9PEZI</name>